<proteinExistence type="predicted"/>
<evidence type="ECO:0000313" key="3">
    <source>
        <dbReference type="Proteomes" id="UP000191285"/>
    </source>
</evidence>
<accession>A0A1V6T0F9</accession>
<gene>
    <name evidence="2" type="ORF">PENSTE_c014G10044</name>
</gene>
<evidence type="ECO:0000256" key="1">
    <source>
        <dbReference type="SAM" id="Phobius"/>
    </source>
</evidence>
<name>A0A1V6T0F9_9EURO</name>
<evidence type="ECO:0000313" key="2">
    <source>
        <dbReference type="EMBL" id="OQE19838.1"/>
    </source>
</evidence>
<protein>
    <submittedName>
        <fullName evidence="2">Uncharacterized protein</fullName>
    </submittedName>
</protein>
<dbReference type="Proteomes" id="UP000191285">
    <property type="component" value="Unassembled WGS sequence"/>
</dbReference>
<keyword evidence="3" id="KW-1185">Reference proteome</keyword>
<dbReference type="AlphaFoldDB" id="A0A1V6T0F9"/>
<dbReference type="EMBL" id="MLKD01000014">
    <property type="protein sequence ID" value="OQE19838.1"/>
    <property type="molecule type" value="Genomic_DNA"/>
</dbReference>
<reference evidence="3" key="1">
    <citation type="journal article" date="2017" name="Nat. Microbiol.">
        <title>Global analysis of biosynthetic gene clusters reveals vast potential of secondary metabolite production in Penicillium species.</title>
        <authorList>
            <person name="Nielsen J.C."/>
            <person name="Grijseels S."/>
            <person name="Prigent S."/>
            <person name="Ji B."/>
            <person name="Dainat J."/>
            <person name="Nielsen K.F."/>
            <person name="Frisvad J.C."/>
            <person name="Workman M."/>
            <person name="Nielsen J."/>
        </authorList>
    </citation>
    <scope>NUCLEOTIDE SEQUENCE [LARGE SCALE GENOMIC DNA]</scope>
    <source>
        <strain evidence="3">IBT 24891</strain>
    </source>
</reference>
<keyword evidence="1" id="KW-0472">Membrane</keyword>
<keyword evidence="1" id="KW-0812">Transmembrane</keyword>
<feature type="transmembrane region" description="Helical" evidence="1">
    <location>
        <begin position="12"/>
        <end position="31"/>
    </location>
</feature>
<comment type="caution">
    <text evidence="2">The sequence shown here is derived from an EMBL/GenBank/DDBJ whole genome shotgun (WGS) entry which is preliminary data.</text>
</comment>
<keyword evidence="1" id="KW-1133">Transmembrane helix</keyword>
<sequence>MGGYAWYKEEELIAIWFASIGINPGVIAMLLEGRGYIRTEKSVRQKIKEIRELNNLGPSSSALRLDLVDTWIELTSQQQNIDIHDLLRPNPKDQEIINQSRRAICLMSHFSSRLNQFAL</sequence>
<organism evidence="2 3">
    <name type="scientific">Penicillium steckii</name>
    <dbReference type="NCBI Taxonomy" id="303698"/>
    <lineage>
        <taxon>Eukaryota</taxon>
        <taxon>Fungi</taxon>
        <taxon>Dikarya</taxon>
        <taxon>Ascomycota</taxon>
        <taxon>Pezizomycotina</taxon>
        <taxon>Eurotiomycetes</taxon>
        <taxon>Eurotiomycetidae</taxon>
        <taxon>Eurotiales</taxon>
        <taxon>Aspergillaceae</taxon>
        <taxon>Penicillium</taxon>
    </lineage>
</organism>